<evidence type="ECO:0000313" key="2">
    <source>
        <dbReference type="EMBL" id="MEQ2245193.1"/>
    </source>
</evidence>
<evidence type="ECO:0000313" key="3">
    <source>
        <dbReference type="Proteomes" id="UP001482620"/>
    </source>
</evidence>
<name>A0ABV0UIX1_9TELE</name>
<dbReference type="Proteomes" id="UP001482620">
    <property type="component" value="Unassembled WGS sequence"/>
</dbReference>
<dbReference type="EMBL" id="JAHRIQ010072540">
    <property type="protein sequence ID" value="MEQ2245193.1"/>
    <property type="molecule type" value="Genomic_DNA"/>
</dbReference>
<sequence>MHRENMQTPCRDIPGQESNPGPSCWTTVQPTILPPLYKCIFLNKIYIFHMKQNLFEGFANIFPKGCHNKCGEDCLLSSSVTFLTQFTKIGTFYLGTANK</sequence>
<keyword evidence="3" id="KW-1185">Reference proteome</keyword>
<reference evidence="2 3" key="1">
    <citation type="submission" date="2021-06" db="EMBL/GenBank/DDBJ databases">
        <authorList>
            <person name="Palmer J.M."/>
        </authorList>
    </citation>
    <scope>NUCLEOTIDE SEQUENCE [LARGE SCALE GENOMIC DNA]</scope>
    <source>
        <strain evidence="3">if_2019</strain>
        <tissue evidence="2">Muscle</tissue>
    </source>
</reference>
<comment type="caution">
    <text evidence="2">The sequence shown here is derived from an EMBL/GenBank/DDBJ whole genome shotgun (WGS) entry which is preliminary data.</text>
</comment>
<accession>A0ABV0UIX1</accession>
<feature type="region of interest" description="Disordered" evidence="1">
    <location>
        <begin position="1"/>
        <end position="22"/>
    </location>
</feature>
<evidence type="ECO:0000256" key="1">
    <source>
        <dbReference type="SAM" id="MobiDB-lite"/>
    </source>
</evidence>
<protein>
    <submittedName>
        <fullName evidence="2">Uncharacterized protein</fullName>
    </submittedName>
</protein>
<proteinExistence type="predicted"/>
<organism evidence="2 3">
    <name type="scientific">Ilyodon furcidens</name>
    <name type="common">goldbreast splitfin</name>
    <dbReference type="NCBI Taxonomy" id="33524"/>
    <lineage>
        <taxon>Eukaryota</taxon>
        <taxon>Metazoa</taxon>
        <taxon>Chordata</taxon>
        <taxon>Craniata</taxon>
        <taxon>Vertebrata</taxon>
        <taxon>Euteleostomi</taxon>
        <taxon>Actinopterygii</taxon>
        <taxon>Neopterygii</taxon>
        <taxon>Teleostei</taxon>
        <taxon>Neoteleostei</taxon>
        <taxon>Acanthomorphata</taxon>
        <taxon>Ovalentaria</taxon>
        <taxon>Atherinomorphae</taxon>
        <taxon>Cyprinodontiformes</taxon>
        <taxon>Goodeidae</taxon>
        <taxon>Ilyodon</taxon>
    </lineage>
</organism>
<gene>
    <name evidence="2" type="ORF">ILYODFUR_025062</name>
</gene>